<dbReference type="InterPro" id="IPR004099">
    <property type="entry name" value="Pyr_nucl-diS_OxRdtase_dimer"/>
</dbReference>
<evidence type="ECO:0000256" key="7">
    <source>
        <dbReference type="ARBA" id="ARBA00022827"/>
    </source>
</evidence>
<comment type="similarity">
    <text evidence="2 16">Belongs to the class-I pyridine nucleotide-disulfide oxidoreductase family.</text>
</comment>
<dbReference type="GO" id="GO:0004148">
    <property type="term" value="F:dihydrolipoyl dehydrogenase (NADH) activity"/>
    <property type="evidence" value="ECO:0007669"/>
    <property type="project" value="UniProtKB-EC"/>
</dbReference>
<dbReference type="PRINTS" id="PR00368">
    <property type="entry name" value="FADPNR"/>
</dbReference>
<dbReference type="FunFam" id="3.30.390.30:FF:000001">
    <property type="entry name" value="Dihydrolipoyl dehydrogenase"/>
    <property type="match status" value="1"/>
</dbReference>
<feature type="binding site" evidence="14">
    <location>
        <position position="229"/>
    </location>
    <ligand>
        <name>FAD</name>
        <dbReference type="ChEBI" id="CHEBI:57692"/>
    </ligand>
</feature>
<dbReference type="Pfam" id="PF07992">
    <property type="entry name" value="Pyr_redox_2"/>
    <property type="match status" value="1"/>
</dbReference>
<comment type="catalytic activity">
    <reaction evidence="12 16">
        <text>N(6)-[(R)-dihydrolipoyl]-L-lysyl-[protein] + NAD(+) = N(6)-[(R)-lipoyl]-L-lysyl-[protein] + NADH + H(+)</text>
        <dbReference type="Rhea" id="RHEA:15045"/>
        <dbReference type="Rhea" id="RHEA-COMP:10474"/>
        <dbReference type="Rhea" id="RHEA-COMP:10475"/>
        <dbReference type="ChEBI" id="CHEBI:15378"/>
        <dbReference type="ChEBI" id="CHEBI:57540"/>
        <dbReference type="ChEBI" id="CHEBI:57945"/>
        <dbReference type="ChEBI" id="CHEBI:83099"/>
        <dbReference type="ChEBI" id="CHEBI:83100"/>
        <dbReference type="EC" id="1.8.1.4"/>
    </reaction>
</comment>
<dbReference type="EMBL" id="UFSO01000003">
    <property type="protein sequence ID" value="SSY80354.1"/>
    <property type="molecule type" value="Genomic_DNA"/>
</dbReference>
<evidence type="ECO:0000313" key="19">
    <source>
        <dbReference type="EMBL" id="SSY80354.1"/>
    </source>
</evidence>
<dbReference type="STRING" id="1120980.GCA_000745955_00167"/>
<dbReference type="SUPFAM" id="SSF51905">
    <property type="entry name" value="FAD/NAD(P)-binding domain"/>
    <property type="match status" value="1"/>
</dbReference>
<feature type="compositionally biased region" description="Low complexity" evidence="17">
    <location>
        <begin position="93"/>
        <end position="106"/>
    </location>
</feature>
<protein>
    <recommendedName>
        <fullName evidence="4 16">Dihydrolipoyl dehydrogenase</fullName>
        <ecNumber evidence="3 16">1.8.1.4</ecNumber>
    </recommendedName>
</protein>
<evidence type="ECO:0000256" key="10">
    <source>
        <dbReference type="ARBA" id="ARBA00023157"/>
    </source>
</evidence>
<dbReference type="Pfam" id="PF00364">
    <property type="entry name" value="Biotin_lipoyl"/>
    <property type="match status" value="1"/>
</dbReference>
<proteinExistence type="inferred from homology"/>
<feature type="domain" description="Lipoyl-binding" evidence="18">
    <location>
        <begin position="3"/>
        <end position="77"/>
    </location>
</feature>
<dbReference type="AlphaFoldDB" id="A0A376BVI9"/>
<evidence type="ECO:0000313" key="20">
    <source>
        <dbReference type="Proteomes" id="UP000254209"/>
    </source>
</evidence>
<evidence type="ECO:0000256" key="6">
    <source>
        <dbReference type="ARBA" id="ARBA00022823"/>
    </source>
</evidence>
<comment type="cofactor">
    <cofactor evidence="14 16">
        <name>FAD</name>
        <dbReference type="ChEBI" id="CHEBI:57692"/>
    </cofactor>
    <text evidence="14 16">Binds 1 FAD per subunit.</text>
</comment>
<dbReference type="InterPro" id="IPR011053">
    <property type="entry name" value="Single_hybrid_motif"/>
</dbReference>
<evidence type="ECO:0000256" key="13">
    <source>
        <dbReference type="PIRSR" id="PIRSR000350-2"/>
    </source>
</evidence>
<evidence type="ECO:0000256" key="9">
    <source>
        <dbReference type="ARBA" id="ARBA00023027"/>
    </source>
</evidence>
<keyword evidence="14" id="KW-0547">Nucleotide-binding</keyword>
<dbReference type="Gene3D" id="2.40.50.100">
    <property type="match status" value="1"/>
</dbReference>
<feature type="disulfide bond" description="Redox-active" evidence="15">
    <location>
        <begin position="157"/>
        <end position="162"/>
    </location>
</feature>
<dbReference type="RefSeq" id="WP_034296487.1">
    <property type="nucleotide sequence ID" value="NZ_CP091519.2"/>
</dbReference>
<dbReference type="OrthoDB" id="178496at2"/>
<dbReference type="CDD" id="cd06849">
    <property type="entry name" value="lipoyl_domain"/>
    <property type="match status" value="1"/>
</dbReference>
<feature type="binding site" evidence="14">
    <location>
        <position position="436"/>
    </location>
    <ligand>
        <name>FAD</name>
        <dbReference type="ChEBI" id="CHEBI:57692"/>
    </ligand>
</feature>
<dbReference type="Gene3D" id="3.50.50.60">
    <property type="entry name" value="FAD/NAD(P)-binding domain"/>
    <property type="match status" value="2"/>
</dbReference>
<feature type="binding site" evidence="14">
    <location>
        <position position="395"/>
    </location>
    <ligand>
        <name>NAD(+)</name>
        <dbReference type="ChEBI" id="CHEBI:57540"/>
    </ligand>
</feature>
<evidence type="ECO:0000256" key="8">
    <source>
        <dbReference type="ARBA" id="ARBA00023002"/>
    </source>
</evidence>
<keyword evidence="11 16" id="KW-0676">Redox-active center</keyword>
<keyword evidence="20" id="KW-1185">Reference proteome</keyword>
<comment type="cofactor">
    <cofactor evidence="1">
        <name>(R)-lipoate</name>
        <dbReference type="ChEBI" id="CHEBI:83088"/>
    </cofactor>
</comment>
<dbReference type="InterPro" id="IPR003016">
    <property type="entry name" value="2-oxoA_DH_lipoyl-BS"/>
</dbReference>
<dbReference type="PROSITE" id="PS00076">
    <property type="entry name" value="PYRIDINE_REDOX_1"/>
    <property type="match status" value="1"/>
</dbReference>
<dbReference type="InterPro" id="IPR036188">
    <property type="entry name" value="FAD/NAD-bd_sf"/>
</dbReference>
<feature type="binding site" evidence="14">
    <location>
        <begin position="304"/>
        <end position="311"/>
    </location>
    <ligand>
        <name>NAD(+)</name>
        <dbReference type="ChEBI" id="CHEBI:57540"/>
    </ligand>
</feature>
<dbReference type="PANTHER" id="PTHR22912:SF160">
    <property type="entry name" value="DIHYDROLIPOYL DEHYDROGENASE"/>
    <property type="match status" value="1"/>
</dbReference>
<comment type="miscellaneous">
    <text evidence="16">The active site is a redox-active disulfide bond.</text>
</comment>
<evidence type="ECO:0000256" key="16">
    <source>
        <dbReference type="RuleBase" id="RU003692"/>
    </source>
</evidence>
<dbReference type="InterPro" id="IPR012999">
    <property type="entry name" value="Pyr_OxRdtase_I_AS"/>
</dbReference>
<dbReference type="InterPro" id="IPR016156">
    <property type="entry name" value="FAD/NAD-linked_Rdtase_dimer_sf"/>
</dbReference>
<keyword evidence="9 14" id="KW-0520">NAD</keyword>
<keyword evidence="6" id="KW-0450">Lipoyl</keyword>
<keyword evidence="8 16" id="KW-0560">Oxidoreductase</keyword>
<organism evidence="19 20">
    <name type="scientific">Alysiella crassa</name>
    <dbReference type="NCBI Taxonomy" id="153491"/>
    <lineage>
        <taxon>Bacteria</taxon>
        <taxon>Pseudomonadati</taxon>
        <taxon>Pseudomonadota</taxon>
        <taxon>Betaproteobacteria</taxon>
        <taxon>Neisseriales</taxon>
        <taxon>Neisseriaceae</taxon>
        <taxon>Alysiella</taxon>
    </lineage>
</organism>
<dbReference type="PIRSF" id="PIRSF000350">
    <property type="entry name" value="Mercury_reductase_MerA"/>
    <property type="match status" value="1"/>
</dbReference>
<dbReference type="Gene3D" id="3.30.390.30">
    <property type="match status" value="1"/>
</dbReference>
<dbReference type="InterPro" id="IPR006258">
    <property type="entry name" value="Lipoamide_DH"/>
</dbReference>
<evidence type="ECO:0000256" key="4">
    <source>
        <dbReference type="ARBA" id="ARBA00016961"/>
    </source>
</evidence>
<feature type="binding site" evidence="14">
    <location>
        <begin position="442"/>
        <end position="445"/>
    </location>
    <ligand>
        <name>FAD</name>
        <dbReference type="ChEBI" id="CHEBI:57692"/>
    </ligand>
</feature>
<dbReference type="SUPFAM" id="SSF55424">
    <property type="entry name" value="FAD/NAD-linked reductases, dimerisation (C-terminal) domain"/>
    <property type="match status" value="1"/>
</dbReference>
<dbReference type="NCBIfam" id="TIGR01350">
    <property type="entry name" value="lipoamide_DH"/>
    <property type="match status" value="1"/>
</dbReference>
<gene>
    <name evidence="19" type="primary">lpdA</name>
    <name evidence="19" type="ORF">NCTC10283_01911</name>
</gene>
<dbReference type="SUPFAM" id="SSF51230">
    <property type="entry name" value="Single hybrid motif"/>
    <property type="match status" value="1"/>
</dbReference>
<feature type="region of interest" description="Disordered" evidence="17">
    <location>
        <begin position="84"/>
        <end position="112"/>
    </location>
</feature>
<name>A0A376BVI9_9NEIS</name>
<dbReference type="Pfam" id="PF02852">
    <property type="entry name" value="Pyr_redox_dim"/>
    <property type="match status" value="1"/>
</dbReference>
<dbReference type="InterPro" id="IPR050151">
    <property type="entry name" value="Class-I_Pyr_Nuc-Dis_Oxidored"/>
</dbReference>
<keyword evidence="7 14" id="KW-0274">FAD</keyword>
<dbReference type="GO" id="GO:0050660">
    <property type="term" value="F:flavin adenine dinucleotide binding"/>
    <property type="evidence" value="ECO:0007669"/>
    <property type="project" value="InterPro"/>
</dbReference>
<evidence type="ECO:0000256" key="2">
    <source>
        <dbReference type="ARBA" id="ARBA00007532"/>
    </source>
</evidence>
<dbReference type="InterPro" id="IPR023753">
    <property type="entry name" value="FAD/NAD-binding_dom"/>
</dbReference>
<evidence type="ECO:0000256" key="3">
    <source>
        <dbReference type="ARBA" id="ARBA00012608"/>
    </source>
</evidence>
<reference evidence="19 20" key="1">
    <citation type="submission" date="2018-06" db="EMBL/GenBank/DDBJ databases">
        <authorList>
            <consortium name="Pathogen Informatics"/>
            <person name="Doyle S."/>
        </authorList>
    </citation>
    <scope>NUCLEOTIDE SEQUENCE [LARGE SCALE GENOMIC DNA]</scope>
    <source>
        <strain evidence="19 20">NCTC10283</strain>
    </source>
</reference>
<evidence type="ECO:0000256" key="14">
    <source>
        <dbReference type="PIRSR" id="PIRSR000350-3"/>
    </source>
</evidence>
<dbReference type="PRINTS" id="PR00411">
    <property type="entry name" value="PNDRDTASEI"/>
</dbReference>
<sequence>MSVIELKVPDIGGHENVDIIAVEVKMGDTVETEQTLITLETDKATMDVPASAAGVVKEVHVKVGDKISEGGVIAVIEAAGAAASAPKTEEKPAPAAETPKAASPAPQAANFSGSADSEYDVVVLGGGPGGYSAAFAAADEGLKVAIVERYSTLGGVCLNVGCIPSKALLHNANVIDEVRHLAANGIKYPEPEVDLEMLRGYKNKVIGKLTTGLAGMAKARKVDVIQGNGQFISPNHIEVALTTSSEYEQASETGEKKVVAFKNAIIAAGSRVMNLPFIPQDPRIIDSTGALALKEIPKNMLIIGGGIIGLEMGTVYSTLGTRLEVVEMMDGLMQGADRDMVKVWQKANEHRFDRIMINTKTVAVEAKADGIYVTFEGENAPKEPQRYDCVLVAAGRAPNGKLIGAEKAGVAVTERGFIEVDKQQRTNVPHIYAIGDIVGQPMLAHKAVHEGHVAAENCAGHKAYFDARVIPGVAFTSPEVAWVGVTETQAKAQGLNITKSVFPWAASGRAIANGCDNGMTKLIFDAESGRIIGGAIVGPNGGDMIGEICLAIEMGCDATDIGKTIHPHPTLGESIGLAAEVALGVCTDLPPQRKKK</sequence>
<evidence type="ECO:0000256" key="17">
    <source>
        <dbReference type="SAM" id="MobiDB-lite"/>
    </source>
</evidence>
<feature type="binding site" evidence="14">
    <location>
        <position position="327"/>
    </location>
    <ligand>
        <name>NAD(+)</name>
        <dbReference type="ChEBI" id="CHEBI:57540"/>
    </ligand>
</feature>
<keyword evidence="10" id="KW-1015">Disulfide bond</keyword>
<feature type="active site" description="Proton acceptor" evidence="13">
    <location>
        <position position="568"/>
    </location>
</feature>
<evidence type="ECO:0000256" key="12">
    <source>
        <dbReference type="ARBA" id="ARBA00049187"/>
    </source>
</evidence>
<dbReference type="PROSITE" id="PS00189">
    <property type="entry name" value="LIPOYL"/>
    <property type="match status" value="1"/>
</dbReference>
<dbReference type="PROSITE" id="PS50968">
    <property type="entry name" value="BIOTINYL_LIPOYL"/>
    <property type="match status" value="1"/>
</dbReference>
<evidence type="ECO:0000256" key="15">
    <source>
        <dbReference type="PIRSR" id="PIRSR000350-4"/>
    </source>
</evidence>
<feature type="binding site" evidence="14">
    <location>
        <position position="166"/>
    </location>
    <ligand>
        <name>FAD</name>
        <dbReference type="ChEBI" id="CHEBI:57692"/>
    </ligand>
</feature>
<dbReference type="PANTHER" id="PTHR22912">
    <property type="entry name" value="DISULFIDE OXIDOREDUCTASE"/>
    <property type="match status" value="1"/>
</dbReference>
<keyword evidence="5 16" id="KW-0285">Flavoprotein</keyword>
<dbReference type="GO" id="GO:0006103">
    <property type="term" value="P:2-oxoglutarate metabolic process"/>
    <property type="evidence" value="ECO:0007669"/>
    <property type="project" value="TreeGrafter"/>
</dbReference>
<evidence type="ECO:0000256" key="5">
    <source>
        <dbReference type="ARBA" id="ARBA00022630"/>
    </source>
</evidence>
<dbReference type="Proteomes" id="UP000254209">
    <property type="component" value="Unassembled WGS sequence"/>
</dbReference>
<dbReference type="InterPro" id="IPR001100">
    <property type="entry name" value="Pyr_nuc-diS_OxRdtase"/>
</dbReference>
<evidence type="ECO:0000259" key="18">
    <source>
        <dbReference type="PROSITE" id="PS50968"/>
    </source>
</evidence>
<dbReference type="FunFam" id="2.40.50.100:FF:000009">
    <property type="entry name" value="Acetyltransferase component of pyruvate dehydrogenase complex"/>
    <property type="match status" value="1"/>
</dbReference>
<evidence type="ECO:0000256" key="11">
    <source>
        <dbReference type="ARBA" id="ARBA00023284"/>
    </source>
</evidence>
<evidence type="ECO:0000256" key="1">
    <source>
        <dbReference type="ARBA" id="ARBA00001938"/>
    </source>
</evidence>
<accession>A0A376BVI9</accession>
<dbReference type="InterPro" id="IPR000089">
    <property type="entry name" value="Biotin_lipoyl"/>
</dbReference>
<dbReference type="EC" id="1.8.1.4" evidence="3 16"/>